<comment type="caution">
    <text evidence="5">The sequence shown here is derived from an EMBL/GenBank/DDBJ whole genome shotgun (WGS) entry which is preliminary data.</text>
</comment>
<feature type="domain" description="RRM" evidence="4">
    <location>
        <begin position="45"/>
        <end position="126"/>
    </location>
</feature>
<dbReference type="GO" id="GO:0003723">
    <property type="term" value="F:RNA binding"/>
    <property type="evidence" value="ECO:0007669"/>
    <property type="project" value="UniProtKB-UniRule"/>
</dbReference>
<keyword evidence="6" id="KW-1185">Reference proteome</keyword>
<feature type="domain" description="RRM" evidence="4">
    <location>
        <begin position="133"/>
        <end position="216"/>
    </location>
</feature>
<evidence type="ECO:0000313" key="5">
    <source>
        <dbReference type="EMBL" id="KAK4525885.1"/>
    </source>
</evidence>
<dbReference type="CDD" id="cd00590">
    <property type="entry name" value="RRM_SF"/>
    <property type="match status" value="1"/>
</dbReference>
<dbReference type="Pfam" id="PF00076">
    <property type="entry name" value="RRM_1"/>
    <property type="match status" value="3"/>
</dbReference>
<feature type="region of interest" description="Disordered" evidence="3">
    <location>
        <begin position="286"/>
        <end position="314"/>
    </location>
</feature>
<dbReference type="PROSITE" id="PS50102">
    <property type="entry name" value="RRM"/>
    <property type="match status" value="3"/>
</dbReference>
<dbReference type="EMBL" id="JANCYU010000034">
    <property type="protein sequence ID" value="KAK4525885.1"/>
    <property type="molecule type" value="Genomic_DNA"/>
</dbReference>
<proteinExistence type="predicted"/>
<feature type="compositionally biased region" description="Low complexity" evidence="3">
    <location>
        <begin position="351"/>
        <end position="372"/>
    </location>
</feature>
<dbReference type="AlphaFoldDB" id="A0AAV9IEJ5"/>
<accession>A0AAV9IEJ5</accession>
<dbReference type="Gene3D" id="3.30.70.330">
    <property type="match status" value="3"/>
</dbReference>
<dbReference type="PANTHER" id="PTHR48027">
    <property type="entry name" value="HETEROGENEOUS NUCLEAR RIBONUCLEOPROTEIN 87F-RELATED"/>
    <property type="match status" value="1"/>
</dbReference>
<dbReference type="Proteomes" id="UP001300502">
    <property type="component" value="Unassembled WGS sequence"/>
</dbReference>
<sequence length="500" mass="55205">MSGLPQGSTVAATGESLSNISSSMHPSTTATTQFSPSRSLKDSPCKIFIGQLPSNIVEDDLRKICEPYGTVLETTIVRNRVTNQSRGCGFCVFHSKEEAFAAIQALHSTKPFSTSSKPLQVRLAEKNSEFSETKLYIGHLEPFVEEEHLRRAFAKFGEILDVNIVRPKNAEHPSSYHYGFVEFSSSEAADRAILSAKNGQVWLEEKPLTEVRYARLSRHRYGRSSDGYSRERGAGGGIPEGMVYDPNLALEGWPGMDISSPPMMASYFPPPYNYYPFSNQAASPSDELMNFPTNLDYSNNNNNNNNNNNQEEGGESIQANNMLNYFYGMYPPGPAMSGLWNPAELGGDPQTSYPTTATTNSSNSNNNNPSWFPSIYPPPPPYSPEYAEYLAAAAGANAPSFETQQHRVRGPSECNLFVYGIPPDWDDAMLANLFLPFGKLLSSNVFIDKRTQRSKGFGFVSYAYPDSAHMAIVMLNGMTLPNGRTLKVSLKKDKNENPSE</sequence>
<organism evidence="5 6">
    <name type="scientific">Galdieria yellowstonensis</name>
    <dbReference type="NCBI Taxonomy" id="3028027"/>
    <lineage>
        <taxon>Eukaryota</taxon>
        <taxon>Rhodophyta</taxon>
        <taxon>Bangiophyceae</taxon>
        <taxon>Galdieriales</taxon>
        <taxon>Galdieriaceae</taxon>
        <taxon>Galdieria</taxon>
    </lineage>
</organism>
<feature type="compositionally biased region" description="Low complexity" evidence="3">
    <location>
        <begin position="299"/>
        <end position="309"/>
    </location>
</feature>
<dbReference type="InterPro" id="IPR000504">
    <property type="entry name" value="RRM_dom"/>
</dbReference>
<evidence type="ECO:0000256" key="3">
    <source>
        <dbReference type="SAM" id="MobiDB-lite"/>
    </source>
</evidence>
<evidence type="ECO:0000256" key="1">
    <source>
        <dbReference type="ARBA" id="ARBA00022884"/>
    </source>
</evidence>
<feature type="region of interest" description="Disordered" evidence="3">
    <location>
        <begin position="341"/>
        <end position="372"/>
    </location>
</feature>
<protein>
    <recommendedName>
        <fullName evidence="4">RRM domain-containing protein</fullName>
    </recommendedName>
</protein>
<dbReference type="SMART" id="SM00360">
    <property type="entry name" value="RRM"/>
    <property type="match status" value="3"/>
</dbReference>
<evidence type="ECO:0000259" key="4">
    <source>
        <dbReference type="PROSITE" id="PS50102"/>
    </source>
</evidence>
<evidence type="ECO:0000256" key="2">
    <source>
        <dbReference type="PROSITE-ProRule" id="PRU00176"/>
    </source>
</evidence>
<feature type="compositionally biased region" description="Polar residues" evidence="3">
    <location>
        <begin position="18"/>
        <end position="38"/>
    </location>
</feature>
<keyword evidence="1 2" id="KW-0694">RNA-binding</keyword>
<dbReference type="SUPFAM" id="SSF54928">
    <property type="entry name" value="RNA-binding domain, RBD"/>
    <property type="match status" value="3"/>
</dbReference>
<feature type="domain" description="RRM" evidence="4">
    <location>
        <begin position="414"/>
        <end position="493"/>
    </location>
</feature>
<evidence type="ECO:0000313" key="6">
    <source>
        <dbReference type="Proteomes" id="UP001300502"/>
    </source>
</evidence>
<dbReference type="InterPro" id="IPR012677">
    <property type="entry name" value="Nucleotide-bd_a/b_plait_sf"/>
</dbReference>
<name>A0AAV9IEJ5_9RHOD</name>
<dbReference type="InterPro" id="IPR052462">
    <property type="entry name" value="SLIRP/GR-RBP-like"/>
</dbReference>
<dbReference type="InterPro" id="IPR035979">
    <property type="entry name" value="RBD_domain_sf"/>
</dbReference>
<reference evidence="5 6" key="1">
    <citation type="submission" date="2022-07" db="EMBL/GenBank/DDBJ databases">
        <title>Genome-wide signatures of adaptation to extreme environments.</title>
        <authorList>
            <person name="Cho C.H."/>
            <person name="Yoon H.S."/>
        </authorList>
    </citation>
    <scope>NUCLEOTIDE SEQUENCE [LARGE SCALE GENOMIC DNA]</scope>
    <source>
        <strain evidence="5 6">108.79 E11</strain>
    </source>
</reference>
<feature type="region of interest" description="Disordered" evidence="3">
    <location>
        <begin position="18"/>
        <end position="41"/>
    </location>
</feature>
<gene>
    <name evidence="5" type="ORF">GAYE_SCF17G3794</name>
</gene>